<evidence type="ECO:0000313" key="3">
    <source>
        <dbReference type="EMBL" id="KKW35718.1"/>
    </source>
</evidence>
<protein>
    <submittedName>
        <fullName evidence="3">Uncharacterized protein</fullName>
    </submittedName>
</protein>
<reference evidence="3 4" key="1">
    <citation type="journal article" date="2015" name="Nature">
        <title>rRNA introns, odd ribosomes, and small enigmatic genomes across a large radiation of phyla.</title>
        <authorList>
            <person name="Brown C.T."/>
            <person name="Hug L.A."/>
            <person name="Thomas B.C."/>
            <person name="Sharon I."/>
            <person name="Castelle C.J."/>
            <person name="Singh A."/>
            <person name="Wilkins M.J."/>
            <person name="Williams K.H."/>
            <person name="Banfield J.F."/>
        </authorList>
    </citation>
    <scope>NUCLEOTIDE SEQUENCE [LARGE SCALE GENOMIC DNA]</scope>
</reference>
<dbReference type="Proteomes" id="UP000034740">
    <property type="component" value="Unassembled WGS sequence"/>
</dbReference>
<proteinExistence type="predicted"/>
<feature type="region of interest" description="Disordered" evidence="1">
    <location>
        <begin position="62"/>
        <end position="134"/>
    </location>
</feature>
<organism evidence="3 4">
    <name type="scientific">Candidatus Adlerbacteria bacterium GW2011_GWA1_54_10</name>
    <dbReference type="NCBI Taxonomy" id="1618605"/>
    <lineage>
        <taxon>Bacteria</taxon>
        <taxon>Candidatus Adleribacteriota</taxon>
    </lineage>
</organism>
<accession>A0A0G1XX33</accession>
<name>A0A0G1XX33_9BACT</name>
<keyword evidence="2" id="KW-1133">Transmembrane helix</keyword>
<evidence type="ECO:0000313" key="4">
    <source>
        <dbReference type="Proteomes" id="UP000034740"/>
    </source>
</evidence>
<dbReference type="EMBL" id="LCRO01000003">
    <property type="protein sequence ID" value="KKW35718.1"/>
    <property type="molecule type" value="Genomic_DNA"/>
</dbReference>
<gene>
    <name evidence="3" type="ORF">UY83_C0003G0002</name>
</gene>
<comment type="caution">
    <text evidence="3">The sequence shown here is derived from an EMBL/GenBank/DDBJ whole genome shotgun (WGS) entry which is preliminary data.</text>
</comment>
<keyword evidence="2" id="KW-0812">Transmembrane</keyword>
<keyword evidence="2" id="KW-0472">Membrane</keyword>
<evidence type="ECO:0000256" key="2">
    <source>
        <dbReference type="SAM" id="Phobius"/>
    </source>
</evidence>
<feature type="transmembrane region" description="Helical" evidence="2">
    <location>
        <begin position="189"/>
        <end position="213"/>
    </location>
</feature>
<dbReference type="AlphaFoldDB" id="A0A0G1XX33"/>
<sequence>MDELEISGKRFISSRRAAKDNGYTQDYIGQLIRSGKIKGQKVGRAWYVDAISLAVHLEGKPVQGDDLESSDVIASRSENFEKTEITDEREKKEESPKIEERNEDAETKEESKSEPEPESVHITINKKPEPTPRQQYEVHGGLRYIEEETAAPVWRESPTAETVNKISIFRDIQGKRGLPKQRIKRGKGIFALFAVSILIFAAAGVASIVTYTVSVEEGKSASIGLTFPWEEYSVSFW</sequence>
<evidence type="ECO:0000256" key="1">
    <source>
        <dbReference type="SAM" id="MobiDB-lite"/>
    </source>
</evidence>
<feature type="compositionally biased region" description="Basic and acidic residues" evidence="1">
    <location>
        <begin position="78"/>
        <end position="119"/>
    </location>
</feature>